<evidence type="ECO:0000313" key="1">
    <source>
        <dbReference type="EMBL" id="MCI67236.1"/>
    </source>
</evidence>
<comment type="caution">
    <text evidence="1">The sequence shown here is derived from an EMBL/GenBank/DDBJ whole genome shotgun (WGS) entry which is preliminary data.</text>
</comment>
<protein>
    <submittedName>
        <fullName evidence="1">Uncharacterized protein</fullName>
    </submittedName>
</protein>
<dbReference type="AlphaFoldDB" id="A0A392U4B9"/>
<sequence>VEIEVEFHEVEFLEVEFLEVEVLEVEVQVVVGVEFHVLVIVVEIEFDDLVIGFVVVVV</sequence>
<accession>A0A392U4B9</accession>
<dbReference type="Proteomes" id="UP000265520">
    <property type="component" value="Unassembled WGS sequence"/>
</dbReference>
<keyword evidence="2" id="KW-1185">Reference proteome</keyword>
<name>A0A392U4B9_9FABA</name>
<dbReference type="EMBL" id="LXQA010712262">
    <property type="protein sequence ID" value="MCI67236.1"/>
    <property type="molecule type" value="Genomic_DNA"/>
</dbReference>
<reference evidence="1 2" key="1">
    <citation type="journal article" date="2018" name="Front. Plant Sci.">
        <title>Red Clover (Trifolium pratense) and Zigzag Clover (T. medium) - A Picture of Genomic Similarities and Differences.</title>
        <authorList>
            <person name="Dluhosova J."/>
            <person name="Istvanek J."/>
            <person name="Nedelnik J."/>
            <person name="Repkova J."/>
        </authorList>
    </citation>
    <scope>NUCLEOTIDE SEQUENCE [LARGE SCALE GENOMIC DNA]</scope>
    <source>
        <strain evidence="2">cv. 10/8</strain>
        <tissue evidence="1">Leaf</tissue>
    </source>
</reference>
<evidence type="ECO:0000313" key="2">
    <source>
        <dbReference type="Proteomes" id="UP000265520"/>
    </source>
</evidence>
<proteinExistence type="predicted"/>
<organism evidence="1 2">
    <name type="scientific">Trifolium medium</name>
    <dbReference type="NCBI Taxonomy" id="97028"/>
    <lineage>
        <taxon>Eukaryota</taxon>
        <taxon>Viridiplantae</taxon>
        <taxon>Streptophyta</taxon>
        <taxon>Embryophyta</taxon>
        <taxon>Tracheophyta</taxon>
        <taxon>Spermatophyta</taxon>
        <taxon>Magnoliopsida</taxon>
        <taxon>eudicotyledons</taxon>
        <taxon>Gunneridae</taxon>
        <taxon>Pentapetalae</taxon>
        <taxon>rosids</taxon>
        <taxon>fabids</taxon>
        <taxon>Fabales</taxon>
        <taxon>Fabaceae</taxon>
        <taxon>Papilionoideae</taxon>
        <taxon>50 kb inversion clade</taxon>
        <taxon>NPAAA clade</taxon>
        <taxon>Hologalegina</taxon>
        <taxon>IRL clade</taxon>
        <taxon>Trifolieae</taxon>
        <taxon>Trifolium</taxon>
    </lineage>
</organism>
<feature type="non-terminal residue" evidence="1">
    <location>
        <position position="1"/>
    </location>
</feature>
<feature type="non-terminal residue" evidence="1">
    <location>
        <position position="58"/>
    </location>
</feature>